<gene>
    <name evidence="1" type="ORF">SAMN05216578_101153</name>
</gene>
<dbReference type="EMBL" id="FOYD01000001">
    <property type="protein sequence ID" value="SFQ57785.1"/>
    <property type="molecule type" value="Genomic_DNA"/>
</dbReference>
<organism evidence="1 2">
    <name type="scientific">Halopseudomonas formosensis</name>
    <dbReference type="NCBI Taxonomy" id="1002526"/>
    <lineage>
        <taxon>Bacteria</taxon>
        <taxon>Pseudomonadati</taxon>
        <taxon>Pseudomonadota</taxon>
        <taxon>Gammaproteobacteria</taxon>
        <taxon>Pseudomonadales</taxon>
        <taxon>Pseudomonadaceae</taxon>
        <taxon>Halopseudomonas</taxon>
    </lineage>
</organism>
<accession>A0A1I5ZN20</accession>
<sequence length="91" mass="10369">MWEANRPGVEAALVHPGSKARNERGALSINKFKQIGESCGPCKWLNKRMYRHWFSAIGRLGRAPIIIGVSYTKPQPREVLKIPIKEKLCKR</sequence>
<reference evidence="1 2" key="1">
    <citation type="submission" date="2016-10" db="EMBL/GenBank/DDBJ databases">
        <authorList>
            <person name="de Groot N.N."/>
        </authorList>
    </citation>
    <scope>NUCLEOTIDE SEQUENCE [LARGE SCALE GENOMIC DNA]</scope>
    <source>
        <strain evidence="1 2">JCM 18415</strain>
    </source>
</reference>
<proteinExistence type="predicted"/>
<evidence type="ECO:0000313" key="2">
    <source>
        <dbReference type="Proteomes" id="UP000242815"/>
    </source>
</evidence>
<name>A0A1I5ZN20_9GAMM</name>
<evidence type="ECO:0000313" key="1">
    <source>
        <dbReference type="EMBL" id="SFQ57785.1"/>
    </source>
</evidence>
<protein>
    <submittedName>
        <fullName evidence="1">Uncharacterized protein</fullName>
    </submittedName>
</protein>
<dbReference type="AlphaFoldDB" id="A0A1I5ZN20"/>
<dbReference type="Proteomes" id="UP000242815">
    <property type="component" value="Unassembled WGS sequence"/>
</dbReference>